<dbReference type="AlphaFoldDB" id="A0AAE0ZQB2"/>
<comment type="caution">
    <text evidence="1">The sequence shown here is derived from an EMBL/GenBank/DDBJ whole genome shotgun (WGS) entry which is preliminary data.</text>
</comment>
<name>A0AAE0ZQB2_9GAST</name>
<sequence>MTRIEWGHCRFGSIHCAASTVRADGATGGERGPEGSGIMRKNQGTSVLLLQFKALLEIVLFFLGASPDMQAPIPSSPVLFSA</sequence>
<proteinExistence type="predicted"/>
<dbReference type="Proteomes" id="UP001283361">
    <property type="component" value="Unassembled WGS sequence"/>
</dbReference>
<gene>
    <name evidence="1" type="ORF">RRG08_022279</name>
</gene>
<accession>A0AAE0ZQB2</accession>
<organism evidence="1 2">
    <name type="scientific">Elysia crispata</name>
    <name type="common">lettuce slug</name>
    <dbReference type="NCBI Taxonomy" id="231223"/>
    <lineage>
        <taxon>Eukaryota</taxon>
        <taxon>Metazoa</taxon>
        <taxon>Spiralia</taxon>
        <taxon>Lophotrochozoa</taxon>
        <taxon>Mollusca</taxon>
        <taxon>Gastropoda</taxon>
        <taxon>Heterobranchia</taxon>
        <taxon>Euthyneura</taxon>
        <taxon>Panpulmonata</taxon>
        <taxon>Sacoglossa</taxon>
        <taxon>Placobranchoidea</taxon>
        <taxon>Plakobranchidae</taxon>
        <taxon>Elysia</taxon>
    </lineage>
</organism>
<dbReference type="EMBL" id="JAWDGP010003531">
    <property type="protein sequence ID" value="KAK3773569.1"/>
    <property type="molecule type" value="Genomic_DNA"/>
</dbReference>
<protein>
    <submittedName>
        <fullName evidence="1">Uncharacterized protein</fullName>
    </submittedName>
</protein>
<evidence type="ECO:0000313" key="1">
    <source>
        <dbReference type="EMBL" id="KAK3773569.1"/>
    </source>
</evidence>
<reference evidence="1" key="1">
    <citation type="journal article" date="2023" name="G3 (Bethesda)">
        <title>A reference genome for the long-term kleptoplast-retaining sea slug Elysia crispata morphotype clarki.</title>
        <authorList>
            <person name="Eastman K.E."/>
            <person name="Pendleton A.L."/>
            <person name="Shaikh M.A."/>
            <person name="Suttiyut T."/>
            <person name="Ogas R."/>
            <person name="Tomko P."/>
            <person name="Gavelis G."/>
            <person name="Widhalm J.R."/>
            <person name="Wisecaver J.H."/>
        </authorList>
    </citation>
    <scope>NUCLEOTIDE SEQUENCE</scope>
    <source>
        <strain evidence="1">ECLA1</strain>
    </source>
</reference>
<keyword evidence="2" id="KW-1185">Reference proteome</keyword>
<evidence type="ECO:0000313" key="2">
    <source>
        <dbReference type="Proteomes" id="UP001283361"/>
    </source>
</evidence>